<sequence length="151" mass="16887">MTAMTLNGVRSSEYQLIASSLLQTAIVMYISKAKQQTQISATKPPKTIAGSYLIFSMFAQALVHIGCLYFVQLLAGSQLQTFDFGYKFQPSLVNTCVFFMRMFLDSCVTLVNYPGKPHMESIFEHKKLLMSVGAYLVGMFVLLFEVAPELN</sequence>
<comment type="caution">
    <text evidence="8">The sequence shown here is derived from an EMBL/GenBank/DDBJ whole genome shotgun (WGS) entry which is preliminary data.</text>
</comment>
<evidence type="ECO:0000313" key="9">
    <source>
        <dbReference type="EMBL" id="CAL6068635.1"/>
    </source>
</evidence>
<dbReference type="EMBL" id="CATOUU010000850">
    <property type="protein sequence ID" value="CAI9954689.1"/>
    <property type="molecule type" value="Genomic_DNA"/>
</dbReference>
<keyword evidence="3" id="KW-0547">Nucleotide-binding</keyword>
<organism evidence="8">
    <name type="scientific">Hexamita inflata</name>
    <dbReference type="NCBI Taxonomy" id="28002"/>
    <lineage>
        <taxon>Eukaryota</taxon>
        <taxon>Metamonada</taxon>
        <taxon>Diplomonadida</taxon>
        <taxon>Hexamitidae</taxon>
        <taxon>Hexamitinae</taxon>
        <taxon>Hexamita</taxon>
    </lineage>
</organism>
<keyword evidence="4" id="KW-0067">ATP-binding</keyword>
<feature type="transmembrane region" description="Helical" evidence="7">
    <location>
        <begin position="127"/>
        <end position="147"/>
    </location>
</feature>
<evidence type="ECO:0000256" key="6">
    <source>
        <dbReference type="ARBA" id="ARBA00022967"/>
    </source>
</evidence>
<dbReference type="PANTHER" id="PTHR45630">
    <property type="entry name" value="CATION-TRANSPORTING ATPASE-RELATED"/>
    <property type="match status" value="1"/>
</dbReference>
<evidence type="ECO:0000256" key="5">
    <source>
        <dbReference type="ARBA" id="ARBA00022842"/>
    </source>
</evidence>
<dbReference type="AlphaFoldDB" id="A0AA86Q8V7"/>
<dbReference type="PANTHER" id="PTHR45630:SF7">
    <property type="entry name" value="ENDOPLASMIC RETICULUM TRANSMEMBRANE HELIX TRANSLOCASE"/>
    <property type="match status" value="1"/>
</dbReference>
<keyword evidence="6" id="KW-1278">Translocase</keyword>
<keyword evidence="10" id="KW-1185">Reference proteome</keyword>
<keyword evidence="2" id="KW-0479">Metal-binding</keyword>
<keyword evidence="7" id="KW-0812">Transmembrane</keyword>
<comment type="subcellular location">
    <subcellularLocation>
        <location evidence="1">Membrane</location>
        <topology evidence="1">Multi-pass membrane protein</topology>
    </subcellularLocation>
</comment>
<gene>
    <name evidence="8" type="ORF">HINF_LOCUS42334</name>
    <name evidence="9" type="ORF">HINF_LOCUS53596</name>
</gene>
<feature type="transmembrane region" description="Helical" evidence="7">
    <location>
        <begin position="52"/>
        <end position="71"/>
    </location>
</feature>
<reference evidence="9 10" key="2">
    <citation type="submission" date="2024-07" db="EMBL/GenBank/DDBJ databases">
        <authorList>
            <person name="Akdeniz Z."/>
        </authorList>
    </citation>
    <scope>NUCLEOTIDE SEQUENCE [LARGE SCALE GENOMIC DNA]</scope>
</reference>
<dbReference type="GO" id="GO:0015662">
    <property type="term" value="F:P-type ion transporter activity"/>
    <property type="evidence" value="ECO:0007669"/>
    <property type="project" value="TreeGrafter"/>
</dbReference>
<dbReference type="GO" id="GO:0046872">
    <property type="term" value="F:metal ion binding"/>
    <property type="evidence" value="ECO:0007669"/>
    <property type="project" value="UniProtKB-KW"/>
</dbReference>
<keyword evidence="7" id="KW-1133">Transmembrane helix</keyword>
<evidence type="ECO:0000256" key="4">
    <source>
        <dbReference type="ARBA" id="ARBA00022840"/>
    </source>
</evidence>
<dbReference type="EMBL" id="CAXDID020000274">
    <property type="protein sequence ID" value="CAL6068635.1"/>
    <property type="molecule type" value="Genomic_DNA"/>
</dbReference>
<evidence type="ECO:0000256" key="7">
    <source>
        <dbReference type="SAM" id="Phobius"/>
    </source>
</evidence>
<dbReference type="GO" id="GO:0006874">
    <property type="term" value="P:intracellular calcium ion homeostasis"/>
    <property type="evidence" value="ECO:0007669"/>
    <property type="project" value="TreeGrafter"/>
</dbReference>
<keyword evidence="5" id="KW-0460">Magnesium</keyword>
<evidence type="ECO:0000256" key="1">
    <source>
        <dbReference type="ARBA" id="ARBA00004141"/>
    </source>
</evidence>
<name>A0AA86Q8V7_9EUKA</name>
<dbReference type="GO" id="GO:0005524">
    <property type="term" value="F:ATP binding"/>
    <property type="evidence" value="ECO:0007669"/>
    <property type="project" value="UniProtKB-KW"/>
</dbReference>
<protein>
    <submittedName>
        <fullName evidence="8">Cation-transporting ATPase</fullName>
    </submittedName>
    <submittedName>
        <fullName evidence="9">Cation-transporting_ATPase</fullName>
    </submittedName>
</protein>
<dbReference type="SUPFAM" id="SSF81665">
    <property type="entry name" value="Calcium ATPase, transmembrane domain M"/>
    <property type="match status" value="1"/>
</dbReference>
<dbReference type="GO" id="GO:0005789">
    <property type="term" value="C:endoplasmic reticulum membrane"/>
    <property type="evidence" value="ECO:0007669"/>
    <property type="project" value="TreeGrafter"/>
</dbReference>
<evidence type="ECO:0000256" key="2">
    <source>
        <dbReference type="ARBA" id="ARBA00022723"/>
    </source>
</evidence>
<evidence type="ECO:0000313" key="8">
    <source>
        <dbReference type="EMBL" id="CAI9954689.1"/>
    </source>
</evidence>
<dbReference type="GO" id="GO:0019829">
    <property type="term" value="F:ATPase-coupled monoatomic cation transmembrane transporter activity"/>
    <property type="evidence" value="ECO:0007669"/>
    <property type="project" value="TreeGrafter"/>
</dbReference>
<reference evidence="8" key="1">
    <citation type="submission" date="2023-06" db="EMBL/GenBank/DDBJ databases">
        <authorList>
            <person name="Kurt Z."/>
        </authorList>
    </citation>
    <scope>NUCLEOTIDE SEQUENCE</scope>
</reference>
<evidence type="ECO:0000313" key="10">
    <source>
        <dbReference type="Proteomes" id="UP001642409"/>
    </source>
</evidence>
<proteinExistence type="predicted"/>
<dbReference type="InterPro" id="IPR023298">
    <property type="entry name" value="ATPase_P-typ_TM_dom_sf"/>
</dbReference>
<accession>A0AA86Q8V7</accession>
<keyword evidence="7" id="KW-0472">Membrane</keyword>
<feature type="transmembrane region" description="Helical" evidence="7">
    <location>
        <begin position="91"/>
        <end position="115"/>
    </location>
</feature>
<dbReference type="Proteomes" id="UP001642409">
    <property type="component" value="Unassembled WGS sequence"/>
</dbReference>
<evidence type="ECO:0000256" key="3">
    <source>
        <dbReference type="ARBA" id="ARBA00022741"/>
    </source>
</evidence>
<dbReference type="InterPro" id="IPR006544">
    <property type="entry name" value="P-type_TPase_V"/>
</dbReference>